<dbReference type="RefSeq" id="WP_207330476.1">
    <property type="nucleotide sequence ID" value="NZ_JAFMYW010000005.1"/>
</dbReference>
<dbReference type="Proteomes" id="UP000664628">
    <property type="component" value="Unassembled WGS sequence"/>
</dbReference>
<keyword evidence="1" id="KW-0732">Signal</keyword>
<evidence type="ECO:0000256" key="1">
    <source>
        <dbReference type="SAM" id="SignalP"/>
    </source>
</evidence>
<evidence type="ECO:0000313" key="2">
    <source>
        <dbReference type="EMBL" id="MBO0950534.1"/>
    </source>
</evidence>
<protein>
    <submittedName>
        <fullName evidence="2">Uncharacterized protein</fullName>
    </submittedName>
</protein>
<name>A0ABS3JMW1_9BACT</name>
<sequence>MKTMAFLLVFSASLLTGEAPAATLSATRTTVKEESLFKRKKKGYRRKKGFMWGLFKKKGCGCPKF</sequence>
<dbReference type="EMBL" id="JAFMYW010000005">
    <property type="protein sequence ID" value="MBO0950534.1"/>
    <property type="molecule type" value="Genomic_DNA"/>
</dbReference>
<accession>A0ABS3JMW1</accession>
<feature type="chain" id="PRO_5046857802" evidence="1">
    <location>
        <begin position="22"/>
        <end position="65"/>
    </location>
</feature>
<evidence type="ECO:0000313" key="3">
    <source>
        <dbReference type="Proteomes" id="UP000664628"/>
    </source>
</evidence>
<gene>
    <name evidence="2" type="ORF">J2I46_18200</name>
</gene>
<reference evidence="2 3" key="1">
    <citation type="submission" date="2021-03" db="EMBL/GenBank/DDBJ databases">
        <title>Fibrella sp. HMF5405 genome sequencing and assembly.</title>
        <authorList>
            <person name="Kang H."/>
            <person name="Kim H."/>
            <person name="Bae S."/>
            <person name="Joh K."/>
        </authorList>
    </citation>
    <scope>NUCLEOTIDE SEQUENCE [LARGE SCALE GENOMIC DNA]</scope>
    <source>
        <strain evidence="2 3">HMF5405</strain>
    </source>
</reference>
<comment type="caution">
    <text evidence="2">The sequence shown here is derived from an EMBL/GenBank/DDBJ whole genome shotgun (WGS) entry which is preliminary data.</text>
</comment>
<keyword evidence="3" id="KW-1185">Reference proteome</keyword>
<feature type="signal peptide" evidence="1">
    <location>
        <begin position="1"/>
        <end position="21"/>
    </location>
</feature>
<proteinExistence type="predicted"/>
<organism evidence="2 3">
    <name type="scientific">Fibrella forsythiae</name>
    <dbReference type="NCBI Taxonomy" id="2817061"/>
    <lineage>
        <taxon>Bacteria</taxon>
        <taxon>Pseudomonadati</taxon>
        <taxon>Bacteroidota</taxon>
        <taxon>Cytophagia</taxon>
        <taxon>Cytophagales</taxon>
        <taxon>Spirosomataceae</taxon>
        <taxon>Fibrella</taxon>
    </lineage>
</organism>